<organism evidence="1 2">
    <name type="scientific">Neisseria meningitidis serogroup B</name>
    <dbReference type="NCBI Taxonomy" id="491"/>
    <lineage>
        <taxon>Bacteria</taxon>
        <taxon>Pseudomonadati</taxon>
        <taxon>Pseudomonadota</taxon>
        <taxon>Betaproteobacteria</taxon>
        <taxon>Neisseriales</taxon>
        <taxon>Neisseriaceae</taxon>
        <taxon>Neisseria</taxon>
    </lineage>
</organism>
<evidence type="ECO:0000313" key="1">
    <source>
        <dbReference type="EMBL" id="CRL92494.1"/>
    </source>
</evidence>
<accession>A0A0H5DLR1</accession>
<dbReference type="AlphaFoldDB" id="A0A0H5DLR1"/>
<dbReference type="Proteomes" id="UP000182715">
    <property type="component" value="Unassembled WGS sequence"/>
</dbReference>
<evidence type="ECO:0000313" key="2">
    <source>
        <dbReference type="Proteomes" id="UP000182715"/>
    </source>
</evidence>
<reference evidence="1 2" key="1">
    <citation type="submission" date="2014-11" db="EMBL/GenBank/DDBJ databases">
        <authorList>
            <person name="Diene M.Seydina."/>
        </authorList>
    </citation>
    <scope>NUCLEOTIDE SEQUENCE [LARGE SCALE GENOMIC DNA]</scope>
    <source>
        <strain evidence="1 2">Neisseria meningitidis CHUV</strain>
    </source>
</reference>
<name>A0A0H5DLR1_NEIMI</name>
<proteinExistence type="predicted"/>
<sequence length="63" mass="7324">MNTPFSFFMNCFSIPETPERSDSRLRYAQKKSDIRVATETFTKTCDPNKIRYGKGDKLQALNE</sequence>
<dbReference type="EMBL" id="CVTF01000118">
    <property type="protein sequence ID" value="CRL92494.1"/>
    <property type="molecule type" value="Genomic_DNA"/>
</dbReference>
<protein>
    <submittedName>
        <fullName evidence="1">Uncharacterized protein</fullName>
    </submittedName>
</protein>